<feature type="transmembrane region" description="Helical" evidence="12">
    <location>
        <begin position="140"/>
        <end position="162"/>
    </location>
</feature>
<proteinExistence type="inferred from homology"/>
<evidence type="ECO:0000256" key="8">
    <source>
        <dbReference type="ARBA" id="ARBA00023136"/>
    </source>
</evidence>
<dbReference type="AlphaFoldDB" id="G1TFQ2"/>
<evidence type="ECO:0000256" key="7">
    <source>
        <dbReference type="ARBA" id="ARBA00023040"/>
    </source>
</evidence>
<evidence type="ECO:0000259" key="13">
    <source>
        <dbReference type="PROSITE" id="PS50262"/>
    </source>
</evidence>
<accession>G1TFQ2</accession>
<evidence type="ECO:0000256" key="9">
    <source>
        <dbReference type="ARBA" id="ARBA00023170"/>
    </source>
</evidence>
<keyword evidence="8 12" id="KW-0472">Membrane</keyword>
<dbReference type="eggNOG" id="ENOG502T9MH">
    <property type="taxonomic scope" value="Eukaryota"/>
</dbReference>
<dbReference type="InParanoid" id="G1TFQ2"/>
<evidence type="ECO:0000256" key="11">
    <source>
        <dbReference type="RuleBase" id="RU000688"/>
    </source>
</evidence>
<evidence type="ECO:0000256" key="10">
    <source>
        <dbReference type="ARBA" id="ARBA00023224"/>
    </source>
</evidence>
<dbReference type="Proteomes" id="UP000001811">
    <property type="component" value="Unplaced"/>
</dbReference>
<feature type="transmembrane region" description="Helical" evidence="12">
    <location>
        <begin position="58"/>
        <end position="78"/>
    </location>
</feature>
<dbReference type="PANTHER" id="PTHR26453">
    <property type="entry name" value="OLFACTORY RECEPTOR"/>
    <property type="match status" value="1"/>
</dbReference>
<dbReference type="PROSITE" id="PS50262">
    <property type="entry name" value="G_PROTEIN_RECEP_F1_2"/>
    <property type="match status" value="1"/>
</dbReference>
<dbReference type="FunFam" id="1.20.1070.10:FF:000008">
    <property type="entry name" value="Olfactory receptor"/>
    <property type="match status" value="1"/>
</dbReference>
<feature type="transmembrane region" description="Helical" evidence="12">
    <location>
        <begin position="238"/>
        <end position="260"/>
    </location>
</feature>
<keyword evidence="15" id="KW-1185">Reference proteome</keyword>
<keyword evidence="3 12" id="KW-0716">Sensory transduction</keyword>
<keyword evidence="10 11" id="KW-0807">Transducer</keyword>
<dbReference type="PROSITE" id="PS00237">
    <property type="entry name" value="G_PROTEIN_RECEP_F1_1"/>
    <property type="match status" value="1"/>
</dbReference>
<dbReference type="GO" id="GO:0005886">
    <property type="term" value="C:plasma membrane"/>
    <property type="evidence" value="ECO:0007669"/>
    <property type="project" value="UniProtKB-SubCell"/>
</dbReference>
<dbReference type="GO" id="GO:0004930">
    <property type="term" value="F:G protein-coupled receptor activity"/>
    <property type="evidence" value="ECO:0007669"/>
    <property type="project" value="UniProtKB-KW"/>
</dbReference>
<evidence type="ECO:0000256" key="1">
    <source>
        <dbReference type="ARBA" id="ARBA00004651"/>
    </source>
</evidence>
<dbReference type="STRING" id="9986.ENSOCUP00000015746"/>
<reference evidence="14" key="3">
    <citation type="submission" date="2025-09" db="UniProtKB">
        <authorList>
            <consortium name="Ensembl"/>
        </authorList>
    </citation>
    <scope>IDENTIFICATION</scope>
    <source>
        <strain evidence="14">Thorbecke</strain>
    </source>
</reference>
<protein>
    <recommendedName>
        <fullName evidence="12">Olfactory receptor</fullName>
    </recommendedName>
</protein>
<dbReference type="HOGENOM" id="CLU_012526_1_0_1"/>
<comment type="subcellular location">
    <subcellularLocation>
        <location evidence="1 12">Cell membrane</location>
        <topology evidence="1 12">Multi-pass membrane protein</topology>
    </subcellularLocation>
</comment>
<keyword evidence="9 11" id="KW-0675">Receptor</keyword>
<dbReference type="Bgee" id="ENSOCUG00000007395">
    <property type="expression patterns" value="Expressed in testis"/>
</dbReference>
<dbReference type="InterPro" id="IPR017452">
    <property type="entry name" value="GPCR_Rhodpsn_7TM"/>
</dbReference>
<reference evidence="14 15" key="1">
    <citation type="journal article" date="2011" name="Nature">
        <title>A high-resolution map of human evolutionary constraint using 29 mammals.</title>
        <authorList>
            <person name="Lindblad-Toh K."/>
            <person name="Garber M."/>
            <person name="Zuk O."/>
            <person name="Lin M.F."/>
            <person name="Parker B.J."/>
            <person name="Washietl S."/>
            <person name="Kheradpour P."/>
            <person name="Ernst J."/>
            <person name="Jordan G."/>
            <person name="Mauceli E."/>
            <person name="Ward L.D."/>
            <person name="Lowe C.B."/>
            <person name="Holloway A.K."/>
            <person name="Clamp M."/>
            <person name="Gnerre S."/>
            <person name="Alfoldi J."/>
            <person name="Beal K."/>
            <person name="Chang J."/>
            <person name="Clawson H."/>
            <person name="Cuff J."/>
            <person name="Di Palma F."/>
            <person name="Fitzgerald S."/>
            <person name="Flicek P."/>
            <person name="Guttman M."/>
            <person name="Hubisz M.J."/>
            <person name="Jaffe D.B."/>
            <person name="Jungreis I."/>
            <person name="Kent W.J."/>
            <person name="Kostka D."/>
            <person name="Lara M."/>
            <person name="Martins A.L."/>
            <person name="Massingham T."/>
            <person name="Moltke I."/>
            <person name="Raney B.J."/>
            <person name="Rasmussen M.D."/>
            <person name="Robinson J."/>
            <person name="Stark A."/>
            <person name="Vilella A.J."/>
            <person name="Wen J."/>
            <person name="Xie X."/>
            <person name="Zody M.C."/>
            <person name="Baldwin J."/>
            <person name="Bloom T."/>
            <person name="Chin C.W."/>
            <person name="Heiman D."/>
            <person name="Nicol R."/>
            <person name="Nusbaum C."/>
            <person name="Young S."/>
            <person name="Wilkinson J."/>
            <person name="Worley K.C."/>
            <person name="Kovar C.L."/>
            <person name="Muzny D.M."/>
            <person name="Gibbs R.A."/>
            <person name="Cree A."/>
            <person name="Dihn H.H."/>
            <person name="Fowler G."/>
            <person name="Jhangiani S."/>
            <person name="Joshi V."/>
            <person name="Lee S."/>
            <person name="Lewis L.R."/>
            <person name="Nazareth L.V."/>
            <person name="Okwuonu G."/>
            <person name="Santibanez J."/>
            <person name="Warren W.C."/>
            <person name="Mardis E.R."/>
            <person name="Weinstock G.M."/>
            <person name="Wilson R.K."/>
            <person name="Delehaunty K."/>
            <person name="Dooling D."/>
            <person name="Fronik C."/>
            <person name="Fulton L."/>
            <person name="Fulton B."/>
            <person name="Graves T."/>
            <person name="Minx P."/>
            <person name="Sodergren E."/>
            <person name="Birney E."/>
            <person name="Margulies E.H."/>
            <person name="Herrero J."/>
            <person name="Green E.D."/>
            <person name="Haussler D."/>
            <person name="Siepel A."/>
            <person name="Goldman N."/>
            <person name="Pollard K.S."/>
            <person name="Pedersen J.S."/>
            <person name="Lander E.S."/>
            <person name="Kellis M."/>
        </authorList>
    </citation>
    <scope>NUCLEOTIDE SEQUENCE [LARGE SCALE GENOMIC DNA]</scope>
    <source>
        <strain evidence="15">Thorbecke</strain>
    </source>
</reference>
<dbReference type="CDD" id="cd15421">
    <property type="entry name" value="7tmA_OR2T-like"/>
    <property type="match status" value="1"/>
</dbReference>
<evidence type="ECO:0000256" key="3">
    <source>
        <dbReference type="ARBA" id="ARBA00022606"/>
    </source>
</evidence>
<organism evidence="14 15">
    <name type="scientific">Oryctolagus cuniculus</name>
    <name type="common">Rabbit</name>
    <dbReference type="NCBI Taxonomy" id="9986"/>
    <lineage>
        <taxon>Eukaryota</taxon>
        <taxon>Metazoa</taxon>
        <taxon>Chordata</taxon>
        <taxon>Craniata</taxon>
        <taxon>Vertebrata</taxon>
        <taxon>Euteleostomi</taxon>
        <taxon>Mammalia</taxon>
        <taxon>Eutheria</taxon>
        <taxon>Euarchontoglires</taxon>
        <taxon>Glires</taxon>
        <taxon>Lagomorpha</taxon>
        <taxon>Leporidae</taxon>
        <taxon>Oryctolagus</taxon>
    </lineage>
</organism>
<evidence type="ECO:0000313" key="15">
    <source>
        <dbReference type="Proteomes" id="UP000001811"/>
    </source>
</evidence>
<evidence type="ECO:0000256" key="12">
    <source>
        <dbReference type="RuleBase" id="RU363047"/>
    </source>
</evidence>
<dbReference type="PRINTS" id="PR00245">
    <property type="entry name" value="OLFACTORYR"/>
</dbReference>
<evidence type="ECO:0000256" key="6">
    <source>
        <dbReference type="ARBA" id="ARBA00022989"/>
    </source>
</evidence>
<feature type="transmembrane region" description="Helical" evidence="12">
    <location>
        <begin position="204"/>
        <end position="226"/>
    </location>
</feature>
<keyword evidence="2 12" id="KW-1003">Cell membrane</keyword>
<dbReference type="Ensembl" id="ENSOCUT00000007393.3">
    <property type="protein sequence ID" value="ENSOCUP00000015746.2"/>
    <property type="gene ID" value="ENSOCUG00000007395.3"/>
</dbReference>
<dbReference type="PaxDb" id="9986-ENSOCUP00000015746"/>
<dbReference type="Pfam" id="PF13853">
    <property type="entry name" value="7tm_4"/>
    <property type="match status" value="1"/>
</dbReference>
<feature type="transmembrane region" description="Helical" evidence="12">
    <location>
        <begin position="98"/>
        <end position="120"/>
    </location>
</feature>
<dbReference type="GO" id="GO:0004984">
    <property type="term" value="F:olfactory receptor activity"/>
    <property type="evidence" value="ECO:0007669"/>
    <property type="project" value="InterPro"/>
</dbReference>
<dbReference type="GeneTree" id="ENSGT01150000286990"/>
<evidence type="ECO:0000256" key="4">
    <source>
        <dbReference type="ARBA" id="ARBA00022692"/>
    </source>
</evidence>
<dbReference type="InterPro" id="IPR000276">
    <property type="entry name" value="GPCR_Rhodpsn"/>
</dbReference>
<dbReference type="PRINTS" id="PR00237">
    <property type="entry name" value="GPCRRHODOPSN"/>
</dbReference>
<evidence type="ECO:0000256" key="5">
    <source>
        <dbReference type="ARBA" id="ARBA00022725"/>
    </source>
</evidence>
<comment type="similarity">
    <text evidence="11">Belongs to the G-protein coupled receptor 1 family.</text>
</comment>
<feature type="transmembrane region" description="Helical" evidence="12">
    <location>
        <begin position="272"/>
        <end position="292"/>
    </location>
</feature>
<evidence type="ECO:0000313" key="14">
    <source>
        <dbReference type="Ensembl" id="ENSOCUP00000015746.2"/>
    </source>
</evidence>
<feature type="domain" description="G-protein coupled receptors family 1 profile" evidence="13">
    <location>
        <begin position="41"/>
        <end position="290"/>
    </location>
</feature>
<reference evidence="14" key="2">
    <citation type="submission" date="2025-08" db="UniProtKB">
        <authorList>
            <consortium name="Ensembl"/>
        </authorList>
    </citation>
    <scope>IDENTIFICATION</scope>
    <source>
        <strain evidence="14">Thorbecke</strain>
    </source>
</reference>
<sequence>MDSRNKSSDTDFILLGLFPGMNHVTLLVSAILLIYTVALTANSALILLIWVDSHLHTPMYFLLSQLALMDLTLISSTVPKMAADFFLGQRNISRVACAAQIFFFLTLGIAECILITFMSYDRYVAICNPLRYALLMSQRVCLQMAAVSWAGGAFLSLAHTAYAMHFPICGSTEISHFLCEVMAILKLACEDISAYEKAVVATSIVVLLIPLSLILTSYVLIFLAVLRMNSPEGRNKALATCSSHLAVVSLYFGPAMLVYMRPSSYHSPKLDQVLFLLGAILTPMMNPLIYSLRNKEVVGALKKALGCCPTSL</sequence>
<feature type="transmembrane region" description="Helical" evidence="12">
    <location>
        <begin position="24"/>
        <end position="51"/>
    </location>
</feature>
<evidence type="ECO:0000256" key="2">
    <source>
        <dbReference type="ARBA" id="ARBA00022475"/>
    </source>
</evidence>
<keyword evidence="7 11" id="KW-0297">G-protein coupled receptor</keyword>
<keyword evidence="6 12" id="KW-1133">Transmembrane helix</keyword>
<dbReference type="SUPFAM" id="SSF81321">
    <property type="entry name" value="Family A G protein-coupled receptor-like"/>
    <property type="match status" value="1"/>
</dbReference>
<dbReference type="InterPro" id="IPR000725">
    <property type="entry name" value="Olfact_rcpt"/>
</dbReference>
<name>G1TFQ2_RABIT</name>
<keyword evidence="5 12" id="KW-0552">Olfaction</keyword>
<dbReference type="Gene3D" id="1.20.1070.10">
    <property type="entry name" value="Rhodopsin 7-helix transmembrane proteins"/>
    <property type="match status" value="1"/>
</dbReference>
<keyword evidence="4 11" id="KW-0812">Transmembrane</keyword>